<name>A0A7K1T675_9ACTN</name>
<dbReference type="Gene3D" id="3.40.50.450">
    <property type="match status" value="1"/>
</dbReference>
<evidence type="ECO:0000313" key="3">
    <source>
        <dbReference type="EMBL" id="MVN59128.1"/>
    </source>
</evidence>
<dbReference type="PANTHER" id="PTHR43022">
    <property type="entry name" value="PROTEIN SMF"/>
    <property type="match status" value="1"/>
</dbReference>
<keyword evidence="4" id="KW-1185">Reference proteome</keyword>
<dbReference type="InterPro" id="IPR003488">
    <property type="entry name" value="DprA"/>
</dbReference>
<dbReference type="EMBL" id="WPOO01000012">
    <property type="protein sequence ID" value="MVN59128.1"/>
    <property type="molecule type" value="Genomic_DNA"/>
</dbReference>
<gene>
    <name evidence="3" type="ORF">GO707_07825</name>
</gene>
<dbReference type="InterPro" id="IPR057666">
    <property type="entry name" value="DrpA_SLOG"/>
</dbReference>
<protein>
    <recommendedName>
        <fullName evidence="2">Smf/DprA SLOG domain-containing protein</fullName>
    </recommendedName>
</protein>
<evidence type="ECO:0000256" key="1">
    <source>
        <dbReference type="ARBA" id="ARBA00006525"/>
    </source>
</evidence>
<sequence>MVGLEPGDRCVNTFILTLMELPGVGARTVQKILEDKRLIVESTEVLDGEFALALNVGAVNKALAYDPIDSPDANAERADAIWMEAEGVADMIVERANDCGASILNPYMSAYPRRLLLNKRYPPILFCRGDAAVLNAEKAVAIIGTREPTDFGKRMGTRLAEVLAADEYVIVSGLALGCDTVGHEGALLAEGKTIAVLPTPIDAPVYPSQNQGLADRIVGGGGALVSEYAPGAMLHDKQLVSNLVARDEWQPGLSDGVIAIETSVAGGTNHAMKHAQGTNTPIAVFDYSSRMGEDFYADERFGGNVKYLKDGAFPIFEASTIEDFKIAMESYRQRNFRGASGGTALGRDSQLNLFG</sequence>
<accession>A0A7K1T675</accession>
<feature type="domain" description="Smf/DprA SLOG" evidence="2">
    <location>
        <begin position="108"/>
        <end position="320"/>
    </location>
</feature>
<dbReference type="AlphaFoldDB" id="A0A7K1T675"/>
<dbReference type="SUPFAM" id="SSF102405">
    <property type="entry name" value="MCP/YpsA-like"/>
    <property type="match status" value="1"/>
</dbReference>
<proteinExistence type="inferred from homology"/>
<dbReference type="PANTHER" id="PTHR43022:SF1">
    <property type="entry name" value="PROTEIN SMF"/>
    <property type="match status" value="1"/>
</dbReference>
<dbReference type="RefSeq" id="WP_114540164.1">
    <property type="nucleotide sequence ID" value="NZ_JARFIT010000005.1"/>
</dbReference>
<evidence type="ECO:0000313" key="4">
    <source>
        <dbReference type="Proteomes" id="UP000488839"/>
    </source>
</evidence>
<organism evidence="3 4">
    <name type="scientific">Adlercreutzia rubneri</name>
    <dbReference type="NCBI Taxonomy" id="2916441"/>
    <lineage>
        <taxon>Bacteria</taxon>
        <taxon>Bacillati</taxon>
        <taxon>Actinomycetota</taxon>
        <taxon>Coriobacteriia</taxon>
        <taxon>Eggerthellales</taxon>
        <taxon>Eggerthellaceae</taxon>
        <taxon>Adlercreutzia</taxon>
    </lineage>
</organism>
<comment type="similarity">
    <text evidence="1">Belongs to the DprA/Smf family.</text>
</comment>
<dbReference type="Pfam" id="PF02481">
    <property type="entry name" value="DNA_processg_A"/>
    <property type="match status" value="1"/>
</dbReference>
<dbReference type="GO" id="GO:0009294">
    <property type="term" value="P:DNA-mediated transformation"/>
    <property type="evidence" value="ECO:0007669"/>
    <property type="project" value="InterPro"/>
</dbReference>
<dbReference type="Proteomes" id="UP000488839">
    <property type="component" value="Unassembled WGS sequence"/>
</dbReference>
<evidence type="ECO:0000259" key="2">
    <source>
        <dbReference type="Pfam" id="PF02481"/>
    </source>
</evidence>
<reference evidence="3 4" key="1">
    <citation type="submission" date="2019-11" db="EMBL/GenBank/DDBJ databases">
        <title>Whole genome shotgun sequencing (WGS) data from Adlercreutzia equolifaciens ResAG-91, Eggerthella lenta MRI-F36, MRI-F37, MRI-F40, ResAG-49, ResAG-88, ResAG-121, ResAG-145, and Gordonibacter sp. ResAG-5, ResAG-26, ResAG-43, ResAG-50, ResAG-59.</title>
        <authorList>
            <person name="Stoll D.A."/>
            <person name="Danylec N."/>
            <person name="Franz C.M.A.P."/>
            <person name="Huch M."/>
        </authorList>
    </citation>
    <scope>NUCLEOTIDE SEQUENCE [LARGE SCALE GENOMIC DNA]</scope>
    <source>
        <strain evidence="3 4">ResAG-91</strain>
    </source>
</reference>
<comment type="caution">
    <text evidence="3">The sequence shown here is derived from an EMBL/GenBank/DDBJ whole genome shotgun (WGS) entry which is preliminary data.</text>
</comment>